<name>A0ABS4XQ11_GLUPR</name>
<reference evidence="2 3" key="1">
    <citation type="submission" date="2021-03" db="EMBL/GenBank/DDBJ databases">
        <title>Sequencing the genomes of 1000 actinobacteria strains.</title>
        <authorList>
            <person name="Klenk H.-P."/>
        </authorList>
    </citation>
    <scope>NUCLEOTIDE SEQUENCE [LARGE SCALE GENOMIC DNA]</scope>
    <source>
        <strain evidence="2 3">DSM 20168</strain>
    </source>
</reference>
<keyword evidence="3" id="KW-1185">Reference proteome</keyword>
<organism evidence="2 3">
    <name type="scientific">Glutamicibacter protophormiae</name>
    <name type="common">Brevibacterium protophormiae</name>
    <dbReference type="NCBI Taxonomy" id="37930"/>
    <lineage>
        <taxon>Bacteria</taxon>
        <taxon>Bacillati</taxon>
        <taxon>Actinomycetota</taxon>
        <taxon>Actinomycetes</taxon>
        <taxon>Micrococcales</taxon>
        <taxon>Micrococcaceae</taxon>
        <taxon>Glutamicibacter</taxon>
    </lineage>
</organism>
<comment type="caution">
    <text evidence="2">The sequence shown here is derived from an EMBL/GenBank/DDBJ whole genome shotgun (WGS) entry which is preliminary data.</text>
</comment>
<protein>
    <submittedName>
        <fullName evidence="2">Uncharacterized protein</fullName>
    </submittedName>
</protein>
<accession>A0ABS4XQ11</accession>
<feature type="transmembrane region" description="Helical" evidence="1">
    <location>
        <begin position="59"/>
        <end position="83"/>
    </location>
</feature>
<feature type="transmembrane region" description="Helical" evidence="1">
    <location>
        <begin position="12"/>
        <end position="34"/>
    </location>
</feature>
<evidence type="ECO:0000313" key="2">
    <source>
        <dbReference type="EMBL" id="MBP2398598.1"/>
    </source>
</evidence>
<keyword evidence="1" id="KW-0472">Membrane</keyword>
<sequence length="107" mass="11431">MSQIPMKAFGIVGVVAMLGLNISVLAFFVLWKIADSTAIGHMESESSVDPGQMLPNSEMMWLAAHGSVLMLVVVDVLIVAGLVKMAGAPQRAANREQDAYSESDRLV</sequence>
<dbReference type="RefSeq" id="WP_188947395.1">
    <property type="nucleotide sequence ID" value="NZ_BMPH01000003.1"/>
</dbReference>
<keyword evidence="1" id="KW-0812">Transmembrane</keyword>
<evidence type="ECO:0000313" key="3">
    <source>
        <dbReference type="Proteomes" id="UP001195422"/>
    </source>
</evidence>
<keyword evidence="1" id="KW-1133">Transmembrane helix</keyword>
<proteinExistence type="predicted"/>
<dbReference type="EMBL" id="JAGIOJ010000001">
    <property type="protein sequence ID" value="MBP2398598.1"/>
    <property type="molecule type" value="Genomic_DNA"/>
</dbReference>
<gene>
    <name evidence="2" type="ORF">JOF39_001679</name>
</gene>
<dbReference type="Proteomes" id="UP001195422">
    <property type="component" value="Unassembled WGS sequence"/>
</dbReference>
<evidence type="ECO:0000256" key="1">
    <source>
        <dbReference type="SAM" id="Phobius"/>
    </source>
</evidence>